<comment type="subunit">
    <text evidence="8">Homodimer.</text>
</comment>
<dbReference type="GO" id="GO:0004592">
    <property type="term" value="F:pantoate-beta-alanine ligase activity"/>
    <property type="evidence" value="ECO:0007669"/>
    <property type="project" value="UniProtKB-UniRule"/>
</dbReference>
<dbReference type="FunFam" id="3.40.50.620:FF:000013">
    <property type="entry name" value="Pantothenate synthetase"/>
    <property type="match status" value="1"/>
</dbReference>
<dbReference type="Pfam" id="PF02569">
    <property type="entry name" value="Pantoate_ligase"/>
    <property type="match status" value="1"/>
</dbReference>
<keyword evidence="10" id="KW-1185">Reference proteome</keyword>
<comment type="subcellular location">
    <subcellularLocation>
        <location evidence="8">Cytoplasm</location>
    </subcellularLocation>
</comment>
<evidence type="ECO:0000256" key="7">
    <source>
        <dbReference type="ARBA" id="ARBA00048258"/>
    </source>
</evidence>
<feature type="binding site" evidence="8">
    <location>
        <begin position="30"/>
        <end position="37"/>
    </location>
    <ligand>
        <name>ATP</name>
        <dbReference type="ChEBI" id="CHEBI:30616"/>
    </ligand>
</feature>
<dbReference type="InterPro" id="IPR003721">
    <property type="entry name" value="Pantoate_ligase"/>
</dbReference>
<keyword evidence="5 8" id="KW-0547">Nucleotide-binding</keyword>
<reference evidence="9 10" key="1">
    <citation type="submission" date="2018-07" db="EMBL/GenBank/DDBJ databases">
        <title>Genome sequencing of Moraxellaceae gen. HYN0046.</title>
        <authorList>
            <person name="Kim M."/>
            <person name="Yi H."/>
        </authorList>
    </citation>
    <scope>NUCLEOTIDE SEQUENCE [LARGE SCALE GENOMIC DNA]</scope>
    <source>
        <strain evidence="9 10">HYN0046</strain>
    </source>
</reference>
<evidence type="ECO:0000313" key="10">
    <source>
        <dbReference type="Proteomes" id="UP000253940"/>
    </source>
</evidence>
<comment type="catalytic activity">
    <reaction evidence="7 8">
        <text>(R)-pantoate + beta-alanine + ATP = (R)-pantothenate + AMP + diphosphate + H(+)</text>
        <dbReference type="Rhea" id="RHEA:10912"/>
        <dbReference type="ChEBI" id="CHEBI:15378"/>
        <dbReference type="ChEBI" id="CHEBI:15980"/>
        <dbReference type="ChEBI" id="CHEBI:29032"/>
        <dbReference type="ChEBI" id="CHEBI:30616"/>
        <dbReference type="ChEBI" id="CHEBI:33019"/>
        <dbReference type="ChEBI" id="CHEBI:57966"/>
        <dbReference type="ChEBI" id="CHEBI:456215"/>
        <dbReference type="EC" id="6.3.2.1"/>
    </reaction>
</comment>
<protein>
    <recommendedName>
        <fullName evidence="8">Pantothenate synthetase</fullName>
        <shortName evidence="8">PS</shortName>
        <ecNumber evidence="8">6.3.2.1</ecNumber>
    </recommendedName>
    <alternativeName>
        <fullName evidence="8">Pantoate--beta-alanine ligase</fullName>
    </alternativeName>
    <alternativeName>
        <fullName evidence="8">Pantoate-activating enzyme</fullName>
    </alternativeName>
</protein>
<dbReference type="Gene3D" id="3.40.50.620">
    <property type="entry name" value="HUPs"/>
    <property type="match status" value="1"/>
</dbReference>
<sequence length="287" mass="31255">MRTETTIQGLHAALSPVRASRKSIGFVATMGNLHEGHLKLVQEASQLCDVVVVSIFVNPTQFGPNEDFANYPRTFEADSNLLAEANCDILFAPSTEQIYGEQPQKTTVQVNSLADDLCGRTRPGHFTGVATVVTKLFNIVQPTVALFGEKDYQQLAIIRHLANDLCFDVDVIGVPTVRAENGLALSSRNGYLSEEELILAPAIYAALQTIQAQILDASENGKIDFDGFAAEGRKALEKQQFAVDYVEIRNPDLTPAQIDQGKWVILVAAKLGKTRLIDNLTVTLPSA</sequence>
<dbReference type="EC" id="6.3.2.1" evidence="8"/>
<dbReference type="PANTHER" id="PTHR21299:SF1">
    <property type="entry name" value="PANTOATE--BETA-ALANINE LIGASE"/>
    <property type="match status" value="1"/>
</dbReference>
<evidence type="ECO:0000256" key="2">
    <source>
        <dbReference type="ARBA" id="ARBA00009256"/>
    </source>
</evidence>
<evidence type="ECO:0000256" key="6">
    <source>
        <dbReference type="ARBA" id="ARBA00022840"/>
    </source>
</evidence>
<keyword evidence="4 8" id="KW-0566">Pantothenate biosynthesis</keyword>
<dbReference type="InterPro" id="IPR042176">
    <property type="entry name" value="Pantoate_ligase_C"/>
</dbReference>
<feature type="binding site" evidence="8">
    <location>
        <position position="61"/>
    </location>
    <ligand>
        <name>beta-alanine</name>
        <dbReference type="ChEBI" id="CHEBI:57966"/>
    </ligand>
</feature>
<dbReference type="Gene3D" id="3.30.1300.10">
    <property type="entry name" value="Pantoate-beta-alanine ligase, C-terminal domain"/>
    <property type="match status" value="1"/>
</dbReference>
<accession>A0A345P8A3</accession>
<feature type="binding site" evidence="8">
    <location>
        <position position="61"/>
    </location>
    <ligand>
        <name>(R)-pantoate</name>
        <dbReference type="ChEBI" id="CHEBI:15980"/>
    </ligand>
</feature>
<dbReference type="GO" id="GO:0005524">
    <property type="term" value="F:ATP binding"/>
    <property type="evidence" value="ECO:0007669"/>
    <property type="project" value="UniProtKB-KW"/>
</dbReference>
<dbReference type="NCBIfam" id="TIGR00125">
    <property type="entry name" value="cyt_tran_rel"/>
    <property type="match status" value="1"/>
</dbReference>
<dbReference type="GO" id="GO:0005829">
    <property type="term" value="C:cytosol"/>
    <property type="evidence" value="ECO:0007669"/>
    <property type="project" value="TreeGrafter"/>
</dbReference>
<name>A0A345P8A3_9GAMM</name>
<dbReference type="SUPFAM" id="SSF52374">
    <property type="entry name" value="Nucleotidylyl transferase"/>
    <property type="match status" value="1"/>
</dbReference>
<feature type="active site" description="Proton donor" evidence="8">
    <location>
        <position position="37"/>
    </location>
</feature>
<evidence type="ECO:0000256" key="1">
    <source>
        <dbReference type="ARBA" id="ARBA00004990"/>
    </source>
</evidence>
<feature type="binding site" evidence="8">
    <location>
        <begin position="185"/>
        <end position="188"/>
    </location>
    <ligand>
        <name>ATP</name>
        <dbReference type="ChEBI" id="CHEBI:30616"/>
    </ligand>
</feature>
<dbReference type="InterPro" id="IPR004821">
    <property type="entry name" value="Cyt_trans-like"/>
</dbReference>
<feature type="binding site" evidence="8">
    <location>
        <position position="154"/>
    </location>
    <ligand>
        <name>(R)-pantoate</name>
        <dbReference type="ChEBI" id="CHEBI:15980"/>
    </ligand>
</feature>
<comment type="pathway">
    <text evidence="1 8">Cofactor biosynthesis; (R)-pantothenate biosynthesis; (R)-pantothenate from (R)-pantoate and beta-alanine: step 1/1.</text>
</comment>
<dbReference type="KEGG" id="mbah:HYN46_12080"/>
<comment type="miscellaneous">
    <text evidence="8">The reaction proceeds by a bi uni uni bi ping pong mechanism.</text>
</comment>
<evidence type="ECO:0000313" key="9">
    <source>
        <dbReference type="EMBL" id="AXI03512.1"/>
    </source>
</evidence>
<keyword evidence="8" id="KW-0963">Cytoplasm</keyword>
<dbReference type="PANTHER" id="PTHR21299">
    <property type="entry name" value="CYTIDYLATE KINASE/PANTOATE-BETA-ALANINE LIGASE"/>
    <property type="match status" value="1"/>
</dbReference>
<comment type="similarity">
    <text evidence="2 8">Belongs to the pantothenate synthetase family.</text>
</comment>
<dbReference type="Proteomes" id="UP000253940">
    <property type="component" value="Chromosome"/>
</dbReference>
<feature type="binding site" evidence="8">
    <location>
        <begin position="148"/>
        <end position="151"/>
    </location>
    <ligand>
        <name>ATP</name>
        <dbReference type="ChEBI" id="CHEBI:30616"/>
    </ligand>
</feature>
<dbReference type="CDD" id="cd00560">
    <property type="entry name" value="PanC"/>
    <property type="match status" value="1"/>
</dbReference>
<dbReference type="RefSeq" id="WP_114899620.1">
    <property type="nucleotide sequence ID" value="NZ_CP031222.1"/>
</dbReference>
<keyword evidence="3 8" id="KW-0436">Ligase</keyword>
<evidence type="ECO:0000256" key="4">
    <source>
        <dbReference type="ARBA" id="ARBA00022655"/>
    </source>
</evidence>
<dbReference type="InterPro" id="IPR014729">
    <property type="entry name" value="Rossmann-like_a/b/a_fold"/>
</dbReference>
<evidence type="ECO:0000256" key="3">
    <source>
        <dbReference type="ARBA" id="ARBA00022598"/>
    </source>
</evidence>
<evidence type="ECO:0000256" key="8">
    <source>
        <dbReference type="HAMAP-Rule" id="MF_00158"/>
    </source>
</evidence>
<dbReference type="UniPathway" id="UPA00028">
    <property type="reaction ID" value="UER00005"/>
</dbReference>
<organism evidence="9 10">
    <name type="scientific">Aquirhabdus parva</name>
    <dbReference type="NCBI Taxonomy" id="2283318"/>
    <lineage>
        <taxon>Bacteria</taxon>
        <taxon>Pseudomonadati</taxon>
        <taxon>Pseudomonadota</taxon>
        <taxon>Gammaproteobacteria</taxon>
        <taxon>Moraxellales</taxon>
        <taxon>Moraxellaceae</taxon>
        <taxon>Aquirhabdus</taxon>
    </lineage>
</organism>
<feature type="binding site" evidence="8">
    <location>
        <position position="177"/>
    </location>
    <ligand>
        <name>ATP</name>
        <dbReference type="ChEBI" id="CHEBI:30616"/>
    </ligand>
</feature>
<dbReference type="OrthoDB" id="9773087at2"/>
<dbReference type="EMBL" id="CP031222">
    <property type="protein sequence ID" value="AXI03512.1"/>
    <property type="molecule type" value="Genomic_DNA"/>
</dbReference>
<comment type="function">
    <text evidence="8">Catalyzes the condensation of pantoate with beta-alanine in an ATP-dependent reaction via a pantoyl-adenylate intermediate.</text>
</comment>
<dbReference type="NCBIfam" id="TIGR00018">
    <property type="entry name" value="panC"/>
    <property type="match status" value="1"/>
</dbReference>
<gene>
    <name evidence="8" type="primary">panC</name>
    <name evidence="9" type="ORF">HYN46_12080</name>
</gene>
<proteinExistence type="inferred from homology"/>
<evidence type="ECO:0000256" key="5">
    <source>
        <dbReference type="ARBA" id="ARBA00022741"/>
    </source>
</evidence>
<keyword evidence="6 8" id="KW-0067">ATP-binding</keyword>
<dbReference type="GO" id="GO:0015940">
    <property type="term" value="P:pantothenate biosynthetic process"/>
    <property type="evidence" value="ECO:0007669"/>
    <property type="project" value="UniProtKB-UniRule"/>
</dbReference>
<dbReference type="HAMAP" id="MF_00158">
    <property type="entry name" value="PanC"/>
    <property type="match status" value="1"/>
</dbReference>
<dbReference type="AlphaFoldDB" id="A0A345P8A3"/>